<feature type="transmembrane region" description="Helical" evidence="1">
    <location>
        <begin position="12"/>
        <end position="34"/>
    </location>
</feature>
<proteinExistence type="predicted"/>
<protein>
    <submittedName>
        <fullName evidence="2">Uncharacterized protein</fullName>
    </submittedName>
</protein>
<comment type="caution">
    <text evidence="2">The sequence shown here is derived from an EMBL/GenBank/DDBJ whole genome shotgun (WGS) entry which is preliminary data.</text>
</comment>
<dbReference type="EMBL" id="JAPNUD010000259">
    <property type="protein sequence ID" value="MDA0647145.1"/>
    <property type="molecule type" value="Genomic_DNA"/>
</dbReference>
<sequence>MRVPVTGSTGRVRWLWLVAPATLAALLTLIAMVFPGGSLYVLSYAVLFWILTTALWIVLLCVPRYRRSPGIAVAPLVAALTCATVAADLPMRAAFAVSEPALTAYVRSLPLHPDSVTVGDAESGLGVEWVGLFPVGRAVRHVDRADLGVIGSGGWLEFCGLTYVHGERLRTYRFSSVDRLSDSWYATCEDF</sequence>
<accession>A0ABT4TCR0</accession>
<keyword evidence="1" id="KW-0472">Membrane</keyword>
<keyword evidence="3" id="KW-1185">Reference proteome</keyword>
<feature type="transmembrane region" description="Helical" evidence="1">
    <location>
        <begin position="40"/>
        <end position="62"/>
    </location>
</feature>
<evidence type="ECO:0000313" key="3">
    <source>
        <dbReference type="Proteomes" id="UP001212498"/>
    </source>
</evidence>
<evidence type="ECO:0000313" key="2">
    <source>
        <dbReference type="EMBL" id="MDA0647145.1"/>
    </source>
</evidence>
<dbReference type="Proteomes" id="UP001212498">
    <property type="component" value="Unassembled WGS sequence"/>
</dbReference>
<organism evidence="2 3">
    <name type="scientific">Nonomuraea ferruginea</name>
    <dbReference type="NCBI Taxonomy" id="46174"/>
    <lineage>
        <taxon>Bacteria</taxon>
        <taxon>Bacillati</taxon>
        <taxon>Actinomycetota</taxon>
        <taxon>Actinomycetes</taxon>
        <taxon>Streptosporangiales</taxon>
        <taxon>Streptosporangiaceae</taxon>
        <taxon>Nonomuraea</taxon>
    </lineage>
</organism>
<gene>
    <name evidence="2" type="ORF">OUY24_41525</name>
</gene>
<keyword evidence="1" id="KW-1133">Transmembrane helix</keyword>
<evidence type="ECO:0000256" key="1">
    <source>
        <dbReference type="SAM" id="Phobius"/>
    </source>
</evidence>
<keyword evidence="1" id="KW-0812">Transmembrane</keyword>
<name>A0ABT4TCR0_9ACTN</name>
<dbReference type="RefSeq" id="WP_148029316.1">
    <property type="nucleotide sequence ID" value="NZ_BAABFD010000013.1"/>
</dbReference>
<reference evidence="2 3" key="1">
    <citation type="submission" date="2022-11" db="EMBL/GenBank/DDBJ databases">
        <title>Nonomuraea corallina sp. nov., a new species of the genus Nonomuraea isolated from sea side sediment in Thai sea.</title>
        <authorList>
            <person name="Ngamcharungchit C."/>
            <person name="Matsumoto A."/>
            <person name="Suriyachadkun C."/>
            <person name="Panbangred W."/>
            <person name="Inahashi Y."/>
            <person name="Intra B."/>
        </authorList>
    </citation>
    <scope>NUCLEOTIDE SEQUENCE [LARGE SCALE GENOMIC DNA]</scope>
    <source>
        <strain evidence="2 3">DSM 43553</strain>
    </source>
</reference>